<proteinExistence type="predicted"/>
<feature type="domain" description="XdhC- CoxI" evidence="2">
    <location>
        <begin position="330"/>
        <end position="393"/>
    </location>
</feature>
<protein>
    <recommendedName>
        <fullName evidence="6">XdhC family protein</fullName>
    </recommendedName>
</protein>
<dbReference type="InterPro" id="IPR052698">
    <property type="entry name" value="MoCofactor_Util/Proc"/>
</dbReference>
<evidence type="ECO:0000313" key="4">
    <source>
        <dbReference type="EMBL" id="TMI91817.1"/>
    </source>
</evidence>
<dbReference type="InterPro" id="IPR003777">
    <property type="entry name" value="XdhC_CoxI"/>
</dbReference>
<evidence type="ECO:0000313" key="5">
    <source>
        <dbReference type="Proteomes" id="UP000318509"/>
    </source>
</evidence>
<dbReference type="PANTHER" id="PTHR30388:SF6">
    <property type="entry name" value="XANTHINE DEHYDROGENASE SUBUNIT A-RELATED"/>
    <property type="match status" value="1"/>
</dbReference>
<feature type="non-terminal residue" evidence="4">
    <location>
        <position position="476"/>
    </location>
</feature>
<dbReference type="Pfam" id="PF13478">
    <property type="entry name" value="XdhC_C"/>
    <property type="match status" value="1"/>
</dbReference>
<accession>A0A537K7S4</accession>
<feature type="domain" description="XdhC- CoxI" evidence="2">
    <location>
        <begin position="221"/>
        <end position="287"/>
    </location>
</feature>
<dbReference type="AlphaFoldDB" id="A0A537K7S4"/>
<dbReference type="Proteomes" id="UP000318509">
    <property type="component" value="Unassembled WGS sequence"/>
</dbReference>
<evidence type="ECO:0000259" key="2">
    <source>
        <dbReference type="Pfam" id="PF02625"/>
    </source>
</evidence>
<dbReference type="Gene3D" id="3.40.50.720">
    <property type="entry name" value="NAD(P)-binding Rossmann-like Domain"/>
    <property type="match status" value="1"/>
</dbReference>
<feature type="domain" description="XdhC Rossmann" evidence="3">
    <location>
        <begin position="415"/>
        <end position="458"/>
    </location>
</feature>
<comment type="caution">
    <text evidence="4">The sequence shown here is derived from an EMBL/GenBank/DDBJ whole genome shotgun (WGS) entry which is preliminary data.</text>
</comment>
<feature type="compositionally biased region" description="Basic residues" evidence="1">
    <location>
        <begin position="52"/>
        <end position="82"/>
    </location>
</feature>
<dbReference type="Pfam" id="PF02625">
    <property type="entry name" value="XdhC_CoxI"/>
    <property type="match status" value="2"/>
</dbReference>
<evidence type="ECO:0000256" key="1">
    <source>
        <dbReference type="SAM" id="MobiDB-lite"/>
    </source>
</evidence>
<feature type="region of interest" description="Disordered" evidence="1">
    <location>
        <begin position="51"/>
        <end position="207"/>
    </location>
</feature>
<dbReference type="EMBL" id="VBAK01000080">
    <property type="protein sequence ID" value="TMI91817.1"/>
    <property type="molecule type" value="Genomic_DNA"/>
</dbReference>
<evidence type="ECO:0000259" key="3">
    <source>
        <dbReference type="Pfam" id="PF13478"/>
    </source>
</evidence>
<dbReference type="InterPro" id="IPR027051">
    <property type="entry name" value="XdhC_Rossmann_dom"/>
</dbReference>
<evidence type="ECO:0008006" key="6">
    <source>
        <dbReference type="Google" id="ProtNLM"/>
    </source>
</evidence>
<feature type="compositionally biased region" description="Basic residues" evidence="1">
    <location>
        <begin position="106"/>
        <end position="119"/>
    </location>
</feature>
<name>A0A537K7S4_9BACT</name>
<gene>
    <name evidence="4" type="ORF">E6H00_03395</name>
</gene>
<sequence length="476" mass="51099">MAPPEDPEGQPGAALRRQRVDGHLQPVPRPVHLRAAGGAQPRGIVFVQHVPHPGHRCARAPRHPRGAPRRLRAGAGLVRRHQDRGEPQAVQRSVRAAGGRPDDRRHLQRRLGHRRPRSPRVRDADAARPRRPGDLAQPPARQPGVRAGHPGDERRAALRGRVRLSPQPQRPAGARAVSAQSPGALGPEAECRPGRGRGGPPSGRRSVKEIREILNALAALRARGEPAALATIIRVAGSTYRRAGARLLIRQDETTVGSISGGCLEGDVAEAAREVLRTGRARMMTYDLTADDDAVWGLGLGCNGKIEVFVEAVRPDAEPDFAALLQACIDDRRFAALATLIASPSESGRAGVGTRLFVPEEGRVAGSLGDAALDARVTALARRQIAAGKTTTLPVDLPGGRGELFVEVITPPLPLLVCGAGHDVLPLVRQAHEQGWWVMVADSRPAFATRSRFPQADEVFLVEDRDVGRAARIDRH</sequence>
<reference evidence="4 5" key="1">
    <citation type="journal article" date="2019" name="Nat. Microbiol.">
        <title>Mediterranean grassland soil C-N compound turnover is dependent on rainfall and depth, and is mediated by genomically divergent microorganisms.</title>
        <authorList>
            <person name="Diamond S."/>
            <person name="Andeer P.F."/>
            <person name="Li Z."/>
            <person name="Crits-Christoph A."/>
            <person name="Burstein D."/>
            <person name="Anantharaman K."/>
            <person name="Lane K.R."/>
            <person name="Thomas B.C."/>
            <person name="Pan C."/>
            <person name="Northen T.R."/>
            <person name="Banfield J.F."/>
        </authorList>
    </citation>
    <scope>NUCLEOTIDE SEQUENCE [LARGE SCALE GENOMIC DNA]</scope>
    <source>
        <strain evidence="4">NP_3</strain>
    </source>
</reference>
<feature type="compositionally biased region" description="Basic and acidic residues" evidence="1">
    <location>
        <begin position="120"/>
        <end position="133"/>
    </location>
</feature>
<organism evidence="4 5">
    <name type="scientific">Candidatus Segetimicrobium genomatis</name>
    <dbReference type="NCBI Taxonomy" id="2569760"/>
    <lineage>
        <taxon>Bacteria</taxon>
        <taxon>Bacillati</taxon>
        <taxon>Candidatus Sysuimicrobiota</taxon>
        <taxon>Candidatus Sysuimicrobiia</taxon>
        <taxon>Candidatus Sysuimicrobiales</taxon>
        <taxon>Candidatus Segetimicrobiaceae</taxon>
        <taxon>Candidatus Segetimicrobium</taxon>
    </lineage>
</organism>
<dbReference type="PANTHER" id="PTHR30388">
    <property type="entry name" value="ALDEHYDE OXIDOREDUCTASE MOLYBDENUM COFACTOR ASSEMBLY PROTEIN"/>
    <property type="match status" value="1"/>
</dbReference>